<protein>
    <submittedName>
        <fullName evidence="1">Uncharacterized protein</fullName>
    </submittedName>
</protein>
<keyword evidence="2" id="KW-1185">Reference proteome</keyword>
<evidence type="ECO:0000313" key="1">
    <source>
        <dbReference type="EMBL" id="OLP76307.1"/>
    </source>
</evidence>
<organism evidence="1 2">
    <name type="scientific">Symbiodinium microadriaticum</name>
    <name type="common">Dinoflagellate</name>
    <name type="synonym">Zooxanthella microadriatica</name>
    <dbReference type="NCBI Taxonomy" id="2951"/>
    <lineage>
        <taxon>Eukaryota</taxon>
        <taxon>Sar</taxon>
        <taxon>Alveolata</taxon>
        <taxon>Dinophyceae</taxon>
        <taxon>Suessiales</taxon>
        <taxon>Symbiodiniaceae</taxon>
        <taxon>Symbiodinium</taxon>
    </lineage>
</organism>
<name>A0A1Q9C058_SYMMI</name>
<reference evidence="1 2" key="1">
    <citation type="submission" date="2016-02" db="EMBL/GenBank/DDBJ databases">
        <title>Genome analysis of coral dinoflagellate symbionts highlights evolutionary adaptations to a symbiotic lifestyle.</title>
        <authorList>
            <person name="Aranda M."/>
            <person name="Li Y."/>
            <person name="Liew Y.J."/>
            <person name="Baumgarten S."/>
            <person name="Simakov O."/>
            <person name="Wilson M."/>
            <person name="Piel J."/>
            <person name="Ashoor H."/>
            <person name="Bougouffa S."/>
            <person name="Bajic V.B."/>
            <person name="Ryu T."/>
            <person name="Ravasi T."/>
            <person name="Bayer T."/>
            <person name="Micklem G."/>
            <person name="Kim H."/>
            <person name="Bhak J."/>
            <person name="Lajeunesse T.C."/>
            <person name="Voolstra C.R."/>
        </authorList>
    </citation>
    <scope>NUCLEOTIDE SEQUENCE [LARGE SCALE GENOMIC DNA]</scope>
    <source>
        <strain evidence="1 2">CCMP2467</strain>
    </source>
</reference>
<comment type="caution">
    <text evidence="1">The sequence shown here is derived from an EMBL/GenBank/DDBJ whole genome shotgun (WGS) entry which is preliminary data.</text>
</comment>
<accession>A0A1Q9C058</accession>
<proteinExistence type="predicted"/>
<evidence type="ECO:0000313" key="2">
    <source>
        <dbReference type="Proteomes" id="UP000186817"/>
    </source>
</evidence>
<dbReference type="AlphaFoldDB" id="A0A1Q9C058"/>
<sequence length="131" mass="14063">MSAFILTQIWHVGLQMVRGVLLVVGGLVQGAGVGRKVQGSGGGRRVRVQEDDDGQVMEHAHDMPQEMGDLAGPISPNTKLHQHFGAIVKNTFLEVQDDDEVAPKLRLVHTAAGRLDSMGGLPSNPSFETLM</sequence>
<dbReference type="EMBL" id="LSRX01002064">
    <property type="protein sequence ID" value="OLP76307.1"/>
    <property type="molecule type" value="Genomic_DNA"/>
</dbReference>
<gene>
    <name evidence="1" type="ORF">AK812_SmicGene43775</name>
</gene>
<dbReference type="Proteomes" id="UP000186817">
    <property type="component" value="Unassembled WGS sequence"/>
</dbReference>